<keyword evidence="2" id="KW-1185">Reference proteome</keyword>
<reference evidence="1 2" key="1">
    <citation type="submission" date="2024-10" db="EMBL/GenBank/DDBJ databases">
        <title>The Natural Products Discovery Center: Release of the First 8490 Sequenced Strains for Exploring Actinobacteria Biosynthetic Diversity.</title>
        <authorList>
            <person name="Kalkreuter E."/>
            <person name="Kautsar S.A."/>
            <person name="Yang D."/>
            <person name="Bader C.D."/>
            <person name="Teijaro C.N."/>
            <person name="Fluegel L."/>
            <person name="Davis C.M."/>
            <person name="Simpson J.R."/>
            <person name="Lauterbach L."/>
            <person name="Steele A.D."/>
            <person name="Gui C."/>
            <person name="Meng S."/>
            <person name="Li G."/>
            <person name="Viehrig K."/>
            <person name="Ye F."/>
            <person name="Su P."/>
            <person name="Kiefer A.F."/>
            <person name="Nichols A."/>
            <person name="Cepeda A.J."/>
            <person name="Yan W."/>
            <person name="Fan B."/>
            <person name="Jiang Y."/>
            <person name="Adhikari A."/>
            <person name="Zheng C.-J."/>
            <person name="Schuster L."/>
            <person name="Cowan T.M."/>
            <person name="Smanski M.J."/>
            <person name="Chevrette M.G."/>
            <person name="De Carvalho L.P.S."/>
            <person name="Shen B."/>
        </authorList>
    </citation>
    <scope>NUCLEOTIDE SEQUENCE [LARGE SCALE GENOMIC DNA]</scope>
    <source>
        <strain evidence="1 2">NPDC002173</strain>
    </source>
</reference>
<comment type="caution">
    <text evidence="1">The sequence shown here is derived from an EMBL/GenBank/DDBJ whole genome shotgun (WGS) entry which is preliminary data.</text>
</comment>
<protein>
    <submittedName>
        <fullName evidence="1">Uncharacterized protein</fullName>
    </submittedName>
</protein>
<gene>
    <name evidence="1" type="ORF">ACFYXI_07730</name>
</gene>
<dbReference type="RefSeq" id="WP_387409466.1">
    <property type="nucleotide sequence ID" value="NZ_JBIASD010000004.1"/>
</dbReference>
<dbReference type="EMBL" id="JBIASD010000004">
    <property type="protein sequence ID" value="MFF3665470.1"/>
    <property type="molecule type" value="Genomic_DNA"/>
</dbReference>
<evidence type="ECO:0000313" key="2">
    <source>
        <dbReference type="Proteomes" id="UP001602013"/>
    </source>
</evidence>
<name>A0ABW6SKH6_9ACTN</name>
<evidence type="ECO:0000313" key="1">
    <source>
        <dbReference type="EMBL" id="MFF3665470.1"/>
    </source>
</evidence>
<sequence>MALDVVAFPLAQDLLGCLCGALEESLGGPPCRCCVYPGAQVPADSCCDCGAGQGQAWVRVAKIFPAAARFPEQSFAVESCASRSWGVELEVGVYRCVATVDDEGNPPSCEQVEHDAAVILDDAAAMRRAVACCFADGEHGNRDLVVGEWTPIGPSGGCGGGSMTVTIQAYDCACP</sequence>
<dbReference type="Proteomes" id="UP001602013">
    <property type="component" value="Unassembled WGS sequence"/>
</dbReference>
<proteinExistence type="predicted"/>
<organism evidence="1 2">
    <name type="scientific">Microtetraspora malaysiensis</name>
    <dbReference type="NCBI Taxonomy" id="161358"/>
    <lineage>
        <taxon>Bacteria</taxon>
        <taxon>Bacillati</taxon>
        <taxon>Actinomycetota</taxon>
        <taxon>Actinomycetes</taxon>
        <taxon>Streptosporangiales</taxon>
        <taxon>Streptosporangiaceae</taxon>
        <taxon>Microtetraspora</taxon>
    </lineage>
</organism>
<accession>A0ABW6SKH6</accession>